<evidence type="ECO:0000256" key="5">
    <source>
        <dbReference type="SAM" id="MobiDB-lite"/>
    </source>
</evidence>
<dbReference type="PANTHER" id="PTHR47804:SF5">
    <property type="entry name" value="DUF2421 DOMAIN-CONTAINING PROTEIN"/>
    <property type="match status" value="1"/>
</dbReference>
<comment type="caution">
    <text evidence="7">The sequence shown here is derived from an EMBL/GenBank/DDBJ whole genome shotgun (WGS) entry which is preliminary data.</text>
</comment>
<keyword evidence="8" id="KW-1185">Reference proteome</keyword>
<protein>
    <submittedName>
        <fullName evidence="7">Uncharacterized protein</fullName>
    </submittedName>
</protein>
<evidence type="ECO:0000256" key="3">
    <source>
        <dbReference type="ARBA" id="ARBA00022989"/>
    </source>
</evidence>
<feature type="transmembrane region" description="Helical" evidence="6">
    <location>
        <begin position="640"/>
        <end position="659"/>
    </location>
</feature>
<feature type="transmembrane region" description="Helical" evidence="6">
    <location>
        <begin position="554"/>
        <end position="575"/>
    </location>
</feature>
<comment type="subcellular location">
    <subcellularLocation>
        <location evidence="1">Membrane</location>
        <topology evidence="1">Multi-pass membrane protein</topology>
    </subcellularLocation>
</comment>
<name>A0A8J4PUI1_9MYCE</name>
<feature type="transmembrane region" description="Helical" evidence="6">
    <location>
        <begin position="587"/>
        <end position="611"/>
    </location>
</feature>
<feature type="transmembrane region" description="Helical" evidence="6">
    <location>
        <begin position="39"/>
        <end position="57"/>
    </location>
</feature>
<dbReference type="Proteomes" id="UP000695562">
    <property type="component" value="Unassembled WGS sequence"/>
</dbReference>
<dbReference type="InterPro" id="IPR020966">
    <property type="entry name" value="ALMT"/>
</dbReference>
<feature type="compositionally biased region" description="Basic and acidic residues" evidence="5">
    <location>
        <begin position="987"/>
        <end position="997"/>
    </location>
</feature>
<evidence type="ECO:0000313" key="7">
    <source>
        <dbReference type="EMBL" id="KAF2075108.1"/>
    </source>
</evidence>
<feature type="region of interest" description="Disordered" evidence="5">
    <location>
        <begin position="969"/>
        <end position="998"/>
    </location>
</feature>
<evidence type="ECO:0000256" key="4">
    <source>
        <dbReference type="ARBA" id="ARBA00023136"/>
    </source>
</evidence>
<dbReference type="Pfam" id="PF11744">
    <property type="entry name" value="ALMT"/>
    <property type="match status" value="1"/>
</dbReference>
<proteinExistence type="predicted"/>
<feature type="transmembrane region" description="Helical" evidence="6">
    <location>
        <begin position="665"/>
        <end position="683"/>
    </location>
</feature>
<accession>A0A8J4PUI1</accession>
<feature type="compositionally biased region" description="Basic and acidic residues" evidence="5">
    <location>
        <begin position="969"/>
        <end position="979"/>
    </location>
</feature>
<reference evidence="7" key="1">
    <citation type="submission" date="2020-01" db="EMBL/GenBank/DDBJ databases">
        <title>Development of genomics and gene disruption for Polysphondylium violaceum indicates a role for the polyketide synthase stlB in stalk morphogenesis.</title>
        <authorList>
            <person name="Narita B."/>
            <person name="Kawabe Y."/>
            <person name="Kin K."/>
            <person name="Saito T."/>
            <person name="Gibbs R."/>
            <person name="Kuspa A."/>
            <person name="Muzny D."/>
            <person name="Queller D."/>
            <person name="Richards S."/>
            <person name="Strassman J."/>
            <person name="Sucgang R."/>
            <person name="Worley K."/>
            <person name="Schaap P."/>
        </authorList>
    </citation>
    <scope>NUCLEOTIDE SEQUENCE</scope>
    <source>
        <strain evidence="7">QSvi11</strain>
    </source>
</reference>
<feature type="transmembrane region" description="Helical" evidence="6">
    <location>
        <begin position="12"/>
        <end position="33"/>
    </location>
</feature>
<evidence type="ECO:0000313" key="8">
    <source>
        <dbReference type="Proteomes" id="UP000695562"/>
    </source>
</evidence>
<sequence>MSSQSYFLLIKSLIRIVVAVGCALVVSYINFAIVQPHAWASIFISFTYVFLSSGFFLTSQRLPYTHGKVGYLALFCLTYFFRPENYSPVPYLKFWLTSIVPIPIIIVTGIICNIHFSSRLFLDSCTQALKTSRKLFKVINRELEYKTLEFLDFPVESTIQKYILWDTQHRILDFNDIQGKTDLTLQHEQEDELNVQQGKHHTSIPEIQIIKDIENNVKTEEQVDKQKDTETDGKEKVRKINLEKLLKSHLYFKDSLEKLNVEYSRTLNRMEVLLKETLKEFWNKDFFSFYKEISWQLEKNHRHLFTIRTAAVENLSKKSSHKIFHLLPYINTLIHQSYTIFRIMEKQLSKKYKPANFKKNHMVYLRKTKHASEEDLFDQVDLTEISTAASLESSINRLKYRQYKTLEYSQFKILICFETISKTIDEMNAKYSELHNPENYTSFDTIEEDSRVSFLLRSIKKFSKEQKLLSSTVFLLSLKLWSDKRPQKIRMIASYLNHIKLYFTEERYKRKLQKENRHSKYRKEFPDIIQPHFSLAEKAKYFYKTVILTRFLKFWRFQLQLSLGFSVFSLVYYELKIHSNFILFRNLGWAVITFTLINAPSIGAIGFLSIARLGGTIAGSFLGYASAELYSLTVDPGRDFIFLGVSMVLVFFFSMITIFQPFDKFILYFILTYIVIAYLPYPTNNPDIIISLFRTLHITFGIILVLVLSTLINPYYDHQELEKKVYTYPTSITQSFNFLVSNELIGRTNVAKKNLTSFYRASRFSAIQRNIPSFLTKAGFKFLMSEQLNTIRHQLPVQRALLFNSRFELYPFQLSKFKELQEIVKVEARLYSNLINLEFIIVERNENEKIKELSERCTPNLIKLMSEIDNGAQYLVSLMRSNSFTVDSSNNIVLQDPVVSENCSLELTNEIIKDISAYIYENRYNKDVLNKLQHISAIVFTLKSFVKTYDQLLKLLIKFSNTLVLKRVDNNNHNNDNDTKPTTTTLENDKEKEKDQDDMIFNSDDNFIEIPIPENLDPRLKVSGEPFK</sequence>
<keyword evidence="4 6" id="KW-0472">Membrane</keyword>
<dbReference type="EMBL" id="AJWJ01000114">
    <property type="protein sequence ID" value="KAF2075108.1"/>
    <property type="molecule type" value="Genomic_DNA"/>
</dbReference>
<feature type="transmembrane region" description="Helical" evidence="6">
    <location>
        <begin position="64"/>
        <end position="82"/>
    </location>
</feature>
<dbReference type="PANTHER" id="PTHR47804">
    <property type="entry name" value="60S RIBOSOMAL PROTEIN L19"/>
    <property type="match status" value="1"/>
</dbReference>
<keyword evidence="2 6" id="KW-0812">Transmembrane</keyword>
<gene>
    <name evidence="7" type="ORF">CYY_003585</name>
</gene>
<evidence type="ECO:0000256" key="2">
    <source>
        <dbReference type="ARBA" id="ARBA00022692"/>
    </source>
</evidence>
<dbReference type="AlphaFoldDB" id="A0A8J4PUI1"/>
<feature type="transmembrane region" description="Helical" evidence="6">
    <location>
        <begin position="695"/>
        <end position="716"/>
    </location>
</feature>
<keyword evidence="3 6" id="KW-1133">Transmembrane helix</keyword>
<dbReference type="GO" id="GO:0015743">
    <property type="term" value="P:malate transport"/>
    <property type="evidence" value="ECO:0007669"/>
    <property type="project" value="InterPro"/>
</dbReference>
<feature type="transmembrane region" description="Helical" evidence="6">
    <location>
        <begin position="94"/>
        <end position="114"/>
    </location>
</feature>
<dbReference type="GO" id="GO:0016020">
    <property type="term" value="C:membrane"/>
    <property type="evidence" value="ECO:0007669"/>
    <property type="project" value="UniProtKB-SubCell"/>
</dbReference>
<dbReference type="OrthoDB" id="68611at2759"/>
<organism evidence="7 8">
    <name type="scientific">Polysphondylium violaceum</name>
    <dbReference type="NCBI Taxonomy" id="133409"/>
    <lineage>
        <taxon>Eukaryota</taxon>
        <taxon>Amoebozoa</taxon>
        <taxon>Evosea</taxon>
        <taxon>Eumycetozoa</taxon>
        <taxon>Dictyostelia</taxon>
        <taxon>Dictyosteliales</taxon>
        <taxon>Dictyosteliaceae</taxon>
        <taxon>Polysphondylium</taxon>
    </lineage>
</organism>
<evidence type="ECO:0000256" key="1">
    <source>
        <dbReference type="ARBA" id="ARBA00004141"/>
    </source>
</evidence>
<dbReference type="InterPro" id="IPR052430">
    <property type="entry name" value="IVT-Associated"/>
</dbReference>
<evidence type="ECO:0000256" key="6">
    <source>
        <dbReference type="SAM" id="Phobius"/>
    </source>
</evidence>